<protein>
    <recommendedName>
        <fullName evidence="6">Molybdopterin molybdenumtransferase</fullName>
        <ecNumber evidence="6">2.10.1.1</ecNumber>
    </recommendedName>
</protein>
<dbReference type="eggNOG" id="COG0303">
    <property type="taxonomic scope" value="Bacteria"/>
</dbReference>
<dbReference type="EMBL" id="CP001848">
    <property type="protein sequence ID" value="ADB17374.1"/>
    <property type="molecule type" value="Genomic_DNA"/>
</dbReference>
<comment type="function">
    <text evidence="1 6">Catalyzes the insertion of molybdate into adenylated molybdopterin with the concomitant release of AMP.</text>
</comment>
<dbReference type="SUPFAM" id="SSF53218">
    <property type="entry name" value="Molybdenum cofactor biosynthesis proteins"/>
    <property type="match status" value="1"/>
</dbReference>
<proteinExistence type="inferred from homology"/>
<dbReference type="InterPro" id="IPR005111">
    <property type="entry name" value="MoeA_C_domain_IV"/>
</dbReference>
<dbReference type="OrthoDB" id="9804758at2"/>
<dbReference type="SUPFAM" id="SSF63867">
    <property type="entry name" value="MoeA C-terminal domain-like"/>
    <property type="match status" value="1"/>
</dbReference>
<keyword evidence="6" id="KW-0500">Molybdenum</keyword>
<dbReference type="Proteomes" id="UP000001887">
    <property type="component" value="Chromosome"/>
</dbReference>
<keyword evidence="6" id="KW-0460">Magnesium</keyword>
<dbReference type="Gene3D" id="3.90.105.10">
    <property type="entry name" value="Molybdopterin biosynthesis moea protein, domain 2"/>
    <property type="match status" value="1"/>
</dbReference>
<keyword evidence="6" id="KW-0808">Transferase</keyword>
<dbReference type="SUPFAM" id="SSF63882">
    <property type="entry name" value="MoeA N-terminal region -like"/>
    <property type="match status" value="1"/>
</dbReference>
<dbReference type="GO" id="GO:0046872">
    <property type="term" value="F:metal ion binding"/>
    <property type="evidence" value="ECO:0007669"/>
    <property type="project" value="UniProtKB-UniRule"/>
</dbReference>
<evidence type="ECO:0000256" key="1">
    <source>
        <dbReference type="ARBA" id="ARBA00002901"/>
    </source>
</evidence>
<sequence length="411" mass="42994" precursor="true">METVESAIAKIRQHLRPLPACSMPLAASLARVLAAEVVSDVDSPPHDKSIVDGYAIHASLIDAPRTPLTLLEEVVAGSLPTKAIEPGTCTRIMTGAPIPAATAGVVMIEKTQVADGKIVIDESKITLGQNIARRGSSMKTGEVVLSPGTKIRGIEMGLLAEVGYTHPTVVPAARVAILATGNELVDPSEKPPAGALRNSNSSLLAGLAESCGAVVTILGIARDDRDSLEQHIAAGLQHDLLLLSGGVSAGVLDLVPQVLESLGVKNHFHKVSLKPGKPLWFGTKDRSTPSHPDAPPTLVFGLPGNPVSGLVCFELFVRTAIATLQGLASSSIQRRPAALSKTHTCRGDRPTFWPGKLLTGEATKLLVEPLSWKGSGDLRTLAQADALICFPAGDITYEREAEVIVQPLSGS</sequence>
<dbReference type="STRING" id="530564.Psta_2706"/>
<dbReference type="InterPro" id="IPR038987">
    <property type="entry name" value="MoeA-like"/>
</dbReference>
<comment type="catalytic activity">
    <reaction evidence="5">
        <text>adenylyl-molybdopterin + molybdate = Mo-molybdopterin + AMP + H(+)</text>
        <dbReference type="Rhea" id="RHEA:35047"/>
        <dbReference type="ChEBI" id="CHEBI:15378"/>
        <dbReference type="ChEBI" id="CHEBI:36264"/>
        <dbReference type="ChEBI" id="CHEBI:62727"/>
        <dbReference type="ChEBI" id="CHEBI:71302"/>
        <dbReference type="ChEBI" id="CHEBI:456215"/>
        <dbReference type="EC" id="2.10.1.1"/>
    </reaction>
</comment>
<comment type="pathway">
    <text evidence="2 6">Cofactor biosynthesis; molybdopterin biosynthesis.</text>
</comment>
<dbReference type="Pfam" id="PF03454">
    <property type="entry name" value="MoeA_C"/>
    <property type="match status" value="1"/>
</dbReference>
<dbReference type="InterPro" id="IPR036688">
    <property type="entry name" value="MoeA_C_domain_IV_sf"/>
</dbReference>
<dbReference type="UniPathway" id="UPA00344"/>
<dbReference type="NCBIfam" id="NF045515">
    <property type="entry name" value="Glp_gephyrin"/>
    <property type="match status" value="1"/>
</dbReference>
<dbReference type="PANTHER" id="PTHR10192:SF5">
    <property type="entry name" value="GEPHYRIN"/>
    <property type="match status" value="1"/>
</dbReference>
<keyword evidence="4 6" id="KW-0501">Molybdenum cofactor biosynthesis</keyword>
<gene>
    <name evidence="8" type="ordered locus">Psta_2706</name>
</gene>
<dbReference type="InterPro" id="IPR036425">
    <property type="entry name" value="MoaB/Mog-like_dom_sf"/>
</dbReference>
<name>D2R6S4_PIRSD</name>
<comment type="cofactor">
    <cofactor evidence="6">
        <name>Mg(2+)</name>
        <dbReference type="ChEBI" id="CHEBI:18420"/>
    </cofactor>
</comment>
<dbReference type="GO" id="GO:0005829">
    <property type="term" value="C:cytosol"/>
    <property type="evidence" value="ECO:0007669"/>
    <property type="project" value="TreeGrafter"/>
</dbReference>
<evidence type="ECO:0000256" key="5">
    <source>
        <dbReference type="ARBA" id="ARBA00047317"/>
    </source>
</evidence>
<dbReference type="Gene3D" id="2.40.340.10">
    <property type="entry name" value="MoeA, C-terminal, domain IV"/>
    <property type="match status" value="1"/>
</dbReference>
<dbReference type="Gene3D" id="2.170.190.11">
    <property type="entry name" value="Molybdopterin biosynthesis moea protein, domain 3"/>
    <property type="match status" value="1"/>
</dbReference>
<dbReference type="InterPro" id="IPR036135">
    <property type="entry name" value="MoeA_linker/N_sf"/>
</dbReference>
<dbReference type="HOGENOM" id="CLU_010186_7_0_0"/>
<dbReference type="Pfam" id="PF00994">
    <property type="entry name" value="MoCF_biosynth"/>
    <property type="match status" value="1"/>
</dbReference>
<dbReference type="GO" id="GO:0061599">
    <property type="term" value="F:molybdopterin molybdotransferase activity"/>
    <property type="evidence" value="ECO:0007669"/>
    <property type="project" value="UniProtKB-UniRule"/>
</dbReference>
<dbReference type="InterPro" id="IPR001453">
    <property type="entry name" value="MoaB/Mog_dom"/>
</dbReference>
<dbReference type="SMART" id="SM00852">
    <property type="entry name" value="MoCF_biosynth"/>
    <property type="match status" value="1"/>
</dbReference>
<keyword evidence="6" id="KW-0479">Metal-binding</keyword>
<dbReference type="Pfam" id="PF03453">
    <property type="entry name" value="MoeA_N"/>
    <property type="match status" value="1"/>
</dbReference>
<evidence type="ECO:0000256" key="2">
    <source>
        <dbReference type="ARBA" id="ARBA00005046"/>
    </source>
</evidence>
<dbReference type="AlphaFoldDB" id="D2R6S4"/>
<evidence type="ECO:0000256" key="4">
    <source>
        <dbReference type="ARBA" id="ARBA00023150"/>
    </source>
</evidence>
<reference evidence="8 9" key="1">
    <citation type="journal article" date="2009" name="Stand. Genomic Sci.">
        <title>Complete genome sequence of Pirellula staleyi type strain (ATCC 27377).</title>
        <authorList>
            <person name="Clum A."/>
            <person name="Tindall B.J."/>
            <person name="Sikorski J."/>
            <person name="Ivanova N."/>
            <person name="Mavrommatis K."/>
            <person name="Lucas S."/>
            <person name="Glavina del Rio T."/>
            <person name="Nolan M."/>
            <person name="Chen F."/>
            <person name="Tice H."/>
            <person name="Pitluck S."/>
            <person name="Cheng J.F."/>
            <person name="Chertkov O."/>
            <person name="Brettin T."/>
            <person name="Han C."/>
            <person name="Detter J.C."/>
            <person name="Kuske C."/>
            <person name="Bruce D."/>
            <person name="Goodwin L."/>
            <person name="Ovchinikova G."/>
            <person name="Pati A."/>
            <person name="Mikhailova N."/>
            <person name="Chen A."/>
            <person name="Palaniappan K."/>
            <person name="Land M."/>
            <person name="Hauser L."/>
            <person name="Chang Y.J."/>
            <person name="Jeffries C.D."/>
            <person name="Chain P."/>
            <person name="Rohde M."/>
            <person name="Goker M."/>
            <person name="Bristow J."/>
            <person name="Eisen J.A."/>
            <person name="Markowitz V."/>
            <person name="Hugenholtz P."/>
            <person name="Kyrpides N.C."/>
            <person name="Klenk H.P."/>
            <person name="Lapidus A."/>
        </authorList>
    </citation>
    <scope>NUCLEOTIDE SEQUENCE [LARGE SCALE GENOMIC DNA]</scope>
    <source>
        <strain evidence="9">ATCC 27377 / DSM 6068 / ICPB 4128</strain>
    </source>
</reference>
<feature type="domain" description="MoaB/Mog" evidence="7">
    <location>
        <begin position="176"/>
        <end position="323"/>
    </location>
</feature>
<accession>D2R6S4</accession>
<dbReference type="InterPro" id="IPR005110">
    <property type="entry name" value="MoeA_linker/N"/>
</dbReference>
<dbReference type="InterPro" id="IPR008284">
    <property type="entry name" value="MoCF_biosynth_CS"/>
</dbReference>
<evidence type="ECO:0000259" key="7">
    <source>
        <dbReference type="SMART" id="SM00852"/>
    </source>
</evidence>
<dbReference type="PANTHER" id="PTHR10192">
    <property type="entry name" value="MOLYBDOPTERIN BIOSYNTHESIS PROTEIN"/>
    <property type="match status" value="1"/>
</dbReference>
<dbReference type="Gene3D" id="3.40.980.10">
    <property type="entry name" value="MoaB/Mog-like domain"/>
    <property type="match status" value="1"/>
</dbReference>
<dbReference type="GO" id="GO:0006777">
    <property type="term" value="P:Mo-molybdopterin cofactor biosynthetic process"/>
    <property type="evidence" value="ECO:0007669"/>
    <property type="project" value="UniProtKB-UniRule"/>
</dbReference>
<keyword evidence="9" id="KW-1185">Reference proteome</keyword>
<evidence type="ECO:0000313" key="9">
    <source>
        <dbReference type="Proteomes" id="UP000001887"/>
    </source>
</evidence>
<evidence type="ECO:0000256" key="6">
    <source>
        <dbReference type="RuleBase" id="RU365090"/>
    </source>
</evidence>
<organism evidence="8 9">
    <name type="scientific">Pirellula staleyi (strain ATCC 27377 / DSM 6068 / ICPB 4128)</name>
    <name type="common">Pirella staleyi</name>
    <dbReference type="NCBI Taxonomy" id="530564"/>
    <lineage>
        <taxon>Bacteria</taxon>
        <taxon>Pseudomonadati</taxon>
        <taxon>Planctomycetota</taxon>
        <taxon>Planctomycetia</taxon>
        <taxon>Pirellulales</taxon>
        <taxon>Pirellulaceae</taxon>
        <taxon>Pirellula</taxon>
    </lineage>
</organism>
<evidence type="ECO:0000256" key="3">
    <source>
        <dbReference type="ARBA" id="ARBA00010763"/>
    </source>
</evidence>
<comment type="similarity">
    <text evidence="3 6">Belongs to the MoeA family.</text>
</comment>
<dbReference type="EC" id="2.10.1.1" evidence="6"/>
<evidence type="ECO:0000313" key="8">
    <source>
        <dbReference type="EMBL" id="ADB17374.1"/>
    </source>
</evidence>
<dbReference type="PROSITE" id="PS01079">
    <property type="entry name" value="MOCF_BIOSYNTHESIS_2"/>
    <property type="match status" value="1"/>
</dbReference>
<dbReference type="CDD" id="cd00887">
    <property type="entry name" value="MoeA"/>
    <property type="match status" value="1"/>
</dbReference>
<dbReference type="KEGG" id="psl:Psta_2706"/>